<evidence type="ECO:0000256" key="1">
    <source>
        <dbReference type="SAM" id="MobiDB-lite"/>
    </source>
</evidence>
<evidence type="ECO:0000313" key="2">
    <source>
        <dbReference type="EMBL" id="WFU60516.1"/>
    </source>
</evidence>
<feature type="region of interest" description="Disordered" evidence="1">
    <location>
        <begin position="73"/>
        <end position="104"/>
    </location>
</feature>
<dbReference type="EMBL" id="CP121646">
    <property type="protein sequence ID" value="WFU60516.1"/>
    <property type="molecule type" value="Genomic_DNA"/>
</dbReference>
<dbReference type="RefSeq" id="WP_141340435.1">
    <property type="nucleotide sequence ID" value="NZ_CP121646.1"/>
</dbReference>
<feature type="compositionally biased region" description="Basic and acidic residues" evidence="1">
    <location>
        <begin position="224"/>
        <end position="269"/>
    </location>
</feature>
<organism evidence="2 3">
    <name type="scientific">Bradyrhizobium brasilense</name>
    <dbReference type="NCBI Taxonomy" id="1419277"/>
    <lineage>
        <taxon>Bacteria</taxon>
        <taxon>Pseudomonadati</taxon>
        <taxon>Pseudomonadota</taxon>
        <taxon>Alphaproteobacteria</taxon>
        <taxon>Hyphomicrobiales</taxon>
        <taxon>Nitrobacteraceae</taxon>
        <taxon>Bradyrhizobium</taxon>
    </lineage>
</organism>
<evidence type="ECO:0000313" key="3">
    <source>
        <dbReference type="Proteomes" id="UP001221546"/>
    </source>
</evidence>
<sequence length="346" mass="37366">MPLHRDIHWLGRQWAVTGHGLQLINQKQMGYYDIEAARLWDARVTEVQSKAWIDRPDFDKALEIARGKFAQLAPADLPPPPAPIASPPPPVRATPPAAPRAPLDATSVPSIEELLARLKSKSAATAPGEALAPVPLKPEPLGVEPRKVEPARSELPQAASVAPEPSRAESRALQAPKAESLTTAPAKADPITADPIKSELPTSELPKPPEPEPRQTAPIALEPARPEARRVEPPKVEAPKVEALKSEAPKVEAKPEPAKPEPAKPEPPRSEAVASRGLGAELRQTPRVKVPEAPRPTPVIAVVRRPARAAWPVFERKIAGSARFVRPWRVTSARWRGPSPGLPPRP</sequence>
<reference evidence="2 3" key="1">
    <citation type="submission" date="2023-04" db="EMBL/GenBank/DDBJ databases">
        <title>Australian commercial rhizobial inoculants.</title>
        <authorList>
            <person name="Kohlmeier M.G."/>
            <person name="O'Hara G.W."/>
            <person name="Colombi E."/>
            <person name="Ramsay J.P."/>
            <person name="Terpolilli J."/>
        </authorList>
    </citation>
    <scope>NUCLEOTIDE SEQUENCE [LARGE SCALE GENOMIC DNA]</scope>
    <source>
        <strain evidence="2 3">CB627</strain>
    </source>
</reference>
<feature type="region of interest" description="Disordered" evidence="1">
    <location>
        <begin position="123"/>
        <end position="292"/>
    </location>
</feature>
<keyword evidence="3" id="KW-1185">Reference proteome</keyword>
<protein>
    <submittedName>
        <fullName evidence="2">Uncharacterized protein</fullName>
    </submittedName>
</protein>
<proteinExistence type="predicted"/>
<feature type="compositionally biased region" description="Pro residues" evidence="1">
    <location>
        <begin position="76"/>
        <end position="99"/>
    </location>
</feature>
<gene>
    <name evidence="2" type="ORF">QA636_23470</name>
</gene>
<accession>A0ABY8J4S7</accession>
<name>A0ABY8J4S7_9BRAD</name>
<dbReference type="Proteomes" id="UP001221546">
    <property type="component" value="Chromosome"/>
</dbReference>